<dbReference type="InterPro" id="IPR036709">
    <property type="entry name" value="Autotransporte_beta_dom_sf"/>
</dbReference>
<accession>A0A702BAJ3</accession>
<dbReference type="NCBIfam" id="TIGR01414">
    <property type="entry name" value="autotrans_barl"/>
    <property type="match status" value="1"/>
</dbReference>
<dbReference type="AlphaFoldDB" id="A0A702BAJ3"/>
<feature type="non-terminal residue" evidence="1">
    <location>
        <position position="1"/>
    </location>
</feature>
<sequence length="107" mass="12011">TASTGNERSFRSGIGVRLSLREKRVFNSTVSMTPWMDMSLSREFVRHNPVLINGNEFNNGFYGSAVQYAAGVKLRATDRFSVDIGGRVEHESRVNSARVSLDMNYSF</sequence>
<dbReference type="Gene3D" id="2.40.128.130">
    <property type="entry name" value="Autotransporter beta-domain"/>
    <property type="match status" value="1"/>
</dbReference>
<dbReference type="EMBL" id="DAAMHJ010000065">
    <property type="protein sequence ID" value="HAC6679056.1"/>
    <property type="molecule type" value="Genomic_DNA"/>
</dbReference>
<reference evidence="1" key="2">
    <citation type="submission" date="2018-07" db="EMBL/GenBank/DDBJ databases">
        <authorList>
            <consortium name="NCBI Pathogen Detection Project"/>
        </authorList>
    </citation>
    <scope>NUCLEOTIDE SEQUENCE</scope>
    <source>
        <strain evidence="1">M138</strain>
    </source>
</reference>
<dbReference type="InterPro" id="IPR006315">
    <property type="entry name" value="OM_autotransptr_brl_dom"/>
</dbReference>
<reference evidence="1" key="1">
    <citation type="journal article" date="2018" name="Genome Biol.">
        <title>SKESA: strategic k-mer extension for scrupulous assemblies.</title>
        <authorList>
            <person name="Souvorov A."/>
            <person name="Agarwala R."/>
            <person name="Lipman D.J."/>
        </authorList>
    </citation>
    <scope>NUCLEOTIDE SEQUENCE</scope>
    <source>
        <strain evidence="1">M138</strain>
    </source>
</reference>
<dbReference type="SUPFAM" id="SSF103515">
    <property type="entry name" value="Autotransporter"/>
    <property type="match status" value="1"/>
</dbReference>
<proteinExistence type="predicted"/>
<organism evidence="1">
    <name type="scientific">Salmonella enterica subsp. enterica serovar Eastbourne</name>
    <dbReference type="NCBI Taxonomy" id="486993"/>
    <lineage>
        <taxon>Bacteria</taxon>
        <taxon>Pseudomonadati</taxon>
        <taxon>Pseudomonadota</taxon>
        <taxon>Gammaproteobacteria</taxon>
        <taxon>Enterobacterales</taxon>
        <taxon>Enterobacteriaceae</taxon>
        <taxon>Salmonella</taxon>
    </lineage>
</organism>
<comment type="caution">
    <text evidence="1">The sequence shown here is derived from an EMBL/GenBank/DDBJ whole genome shotgun (WGS) entry which is preliminary data.</text>
</comment>
<protein>
    <submittedName>
        <fullName evidence="1">Autotransporter outer membrane beta-barrel domain-containing protein</fullName>
    </submittedName>
</protein>
<dbReference type="GO" id="GO:0019867">
    <property type="term" value="C:outer membrane"/>
    <property type="evidence" value="ECO:0007669"/>
    <property type="project" value="InterPro"/>
</dbReference>
<gene>
    <name evidence="1" type="ORF">G0D12_26050</name>
</gene>
<evidence type="ECO:0000313" key="1">
    <source>
        <dbReference type="EMBL" id="HAC6679056.1"/>
    </source>
</evidence>
<name>A0A702BAJ3_SALET</name>